<evidence type="ECO:0000313" key="4">
    <source>
        <dbReference type="Proteomes" id="UP001600064"/>
    </source>
</evidence>
<feature type="transmembrane region" description="Helical" evidence="2">
    <location>
        <begin position="479"/>
        <end position="496"/>
    </location>
</feature>
<organism evidence="3 4">
    <name type="scientific">Remersonia thermophila</name>
    <dbReference type="NCBI Taxonomy" id="72144"/>
    <lineage>
        <taxon>Eukaryota</taxon>
        <taxon>Fungi</taxon>
        <taxon>Dikarya</taxon>
        <taxon>Ascomycota</taxon>
        <taxon>Pezizomycotina</taxon>
        <taxon>Sordariomycetes</taxon>
        <taxon>Sordariomycetidae</taxon>
        <taxon>Sordariales</taxon>
        <taxon>Sordariales incertae sedis</taxon>
        <taxon>Remersonia</taxon>
    </lineage>
</organism>
<comment type="caution">
    <text evidence="3">The sequence shown here is derived from an EMBL/GenBank/DDBJ whole genome shotgun (WGS) entry which is preliminary data.</text>
</comment>
<dbReference type="Proteomes" id="UP001600064">
    <property type="component" value="Unassembled WGS sequence"/>
</dbReference>
<keyword evidence="2" id="KW-0812">Transmembrane</keyword>
<keyword evidence="2" id="KW-1133">Transmembrane helix</keyword>
<feature type="transmembrane region" description="Helical" evidence="2">
    <location>
        <begin position="404"/>
        <end position="425"/>
    </location>
</feature>
<protein>
    <submittedName>
        <fullName evidence="3">Uncharacterized protein</fullName>
    </submittedName>
</protein>
<accession>A0ABR4DAD2</accession>
<reference evidence="3 4" key="1">
    <citation type="journal article" date="2024" name="Commun. Biol.">
        <title>Comparative genomic analysis of thermophilic fungi reveals convergent evolutionary adaptations and gene losses.</title>
        <authorList>
            <person name="Steindorff A.S."/>
            <person name="Aguilar-Pontes M.V."/>
            <person name="Robinson A.J."/>
            <person name="Andreopoulos B."/>
            <person name="LaButti K."/>
            <person name="Kuo A."/>
            <person name="Mondo S."/>
            <person name="Riley R."/>
            <person name="Otillar R."/>
            <person name="Haridas S."/>
            <person name="Lipzen A."/>
            <person name="Grimwood J."/>
            <person name="Schmutz J."/>
            <person name="Clum A."/>
            <person name="Reid I.D."/>
            <person name="Moisan M.C."/>
            <person name="Butler G."/>
            <person name="Nguyen T.T.M."/>
            <person name="Dewar K."/>
            <person name="Conant G."/>
            <person name="Drula E."/>
            <person name="Henrissat B."/>
            <person name="Hansel C."/>
            <person name="Singer S."/>
            <person name="Hutchinson M.I."/>
            <person name="de Vries R.P."/>
            <person name="Natvig D.O."/>
            <person name="Powell A.J."/>
            <person name="Tsang A."/>
            <person name="Grigoriev I.V."/>
        </authorList>
    </citation>
    <scope>NUCLEOTIDE SEQUENCE [LARGE SCALE GENOMIC DNA]</scope>
    <source>
        <strain evidence="3 4">ATCC 22073</strain>
    </source>
</reference>
<feature type="transmembrane region" description="Helical" evidence="2">
    <location>
        <begin position="47"/>
        <end position="66"/>
    </location>
</feature>
<feature type="transmembrane region" description="Helical" evidence="2">
    <location>
        <begin position="358"/>
        <end position="384"/>
    </location>
</feature>
<feature type="transmembrane region" description="Helical" evidence="2">
    <location>
        <begin position="445"/>
        <end position="467"/>
    </location>
</feature>
<name>A0ABR4DAD2_9PEZI</name>
<evidence type="ECO:0000313" key="3">
    <source>
        <dbReference type="EMBL" id="KAL2267309.1"/>
    </source>
</evidence>
<keyword evidence="2" id="KW-0472">Membrane</keyword>
<dbReference type="RefSeq" id="XP_070866036.1">
    <property type="nucleotide sequence ID" value="XM_071011091.1"/>
</dbReference>
<keyword evidence="4" id="KW-1185">Reference proteome</keyword>
<feature type="transmembrane region" description="Helical" evidence="2">
    <location>
        <begin position="78"/>
        <end position="102"/>
    </location>
</feature>
<dbReference type="EMBL" id="JAZGUE010000004">
    <property type="protein sequence ID" value="KAL2267309.1"/>
    <property type="molecule type" value="Genomic_DNA"/>
</dbReference>
<evidence type="ECO:0000256" key="2">
    <source>
        <dbReference type="SAM" id="Phobius"/>
    </source>
</evidence>
<dbReference type="GeneID" id="98125735"/>
<evidence type="ECO:0000256" key="1">
    <source>
        <dbReference type="SAM" id="MobiDB-lite"/>
    </source>
</evidence>
<gene>
    <name evidence="3" type="ORF">VTJ83DRAFT_4586</name>
</gene>
<sequence length="517" mass="51791">MARDYMRPSGSAFGGFDMAFLYPPHEAVFNISGPSSTRRSGTNMAHLSVLCLTSLIWGLGAAPILASQETASSQPRSVQLACSALPFALGSILAAAFFDPVLRALQSASPSARALLLANLLLLASNGLSHLHPLTNLVVAALSNLAMSAASTLAMTVLLCHPGPIKHTSELAFGAAALGVALRAAAQAEAADAAKALHSRGHLAVSALTLVNAALITMRPLSGSCAVAGAPGTPKGLAAKHPAAIVSAPPAFDGRPPTSCTIRAAFLALVSLAAAASLPAALASLRTRDHPSQQPQGEAPGRHASAPSSPSSALLTACLWIGLAIRALAPSAGPLLSPLRDGAASKTGARAASGHARLRGACIAGLAVLVVGLGTAWLAGYGGFCPEASGQHDGKADEGSRRGGGVAAVLAATGFLAGLALGSAYPRALRTAQGQSGGEGPRMNAVGIVVAYGTVGAVAGVVMMSVIRDAVAFVQVRAMVSWLVVAVFSVGVWCLWRPVAEADAEAEGSMTSHGLEV</sequence>
<proteinExistence type="predicted"/>
<feature type="region of interest" description="Disordered" evidence="1">
    <location>
        <begin position="286"/>
        <end position="308"/>
    </location>
</feature>